<dbReference type="Proteomes" id="UP000244519">
    <property type="component" value="Chromosome"/>
</dbReference>
<evidence type="ECO:0000313" key="2">
    <source>
        <dbReference type="Proteomes" id="UP000244519"/>
    </source>
</evidence>
<organism evidence="1 2">
    <name type="scientific">Candidatus Fokinia solitaria</name>
    <dbReference type="NCBI Taxonomy" id="1802984"/>
    <lineage>
        <taxon>Bacteria</taxon>
        <taxon>Pseudomonadati</taxon>
        <taxon>Pseudomonadota</taxon>
        <taxon>Alphaproteobacteria</taxon>
        <taxon>Rickettsiales</taxon>
        <taxon>Candidatus Midichloriaceae</taxon>
        <taxon>Candidatus Fokinia</taxon>
    </lineage>
</organism>
<dbReference type="Pfam" id="PF13177">
    <property type="entry name" value="DNA_pol3_delta2"/>
    <property type="match status" value="1"/>
</dbReference>
<dbReference type="SUPFAM" id="SSF52540">
    <property type="entry name" value="P-loop containing nucleoside triphosphate hydrolases"/>
    <property type="match status" value="1"/>
</dbReference>
<protein>
    <submittedName>
        <fullName evidence="1">Putative DNA polymerase III subunit delta</fullName>
    </submittedName>
</protein>
<keyword evidence="2" id="KW-1185">Reference proteome</keyword>
<dbReference type="EMBL" id="CP025989">
    <property type="protein sequence ID" value="AWD33355.1"/>
    <property type="molecule type" value="Genomic_DNA"/>
</dbReference>
<reference evidence="1 2" key="1">
    <citation type="journal article" date="2018" name="Genome Biol. Evol.">
        <title>The Genome Sequence of "Candidatus Fokinia solitaria": Insights on Reductive Evolution in Rickettsiales.</title>
        <authorList>
            <person name="Floriano A.M."/>
            <person name="Castelli M."/>
            <person name="Krenek S."/>
            <person name="Berendonk T.U."/>
            <person name="Bazzocchi C."/>
            <person name="Petroni G."/>
            <person name="Sassera D."/>
        </authorList>
    </citation>
    <scope>NUCLEOTIDE SEQUENCE [LARGE SCALE GENOMIC DNA]</scope>
    <source>
        <strain evidence="1">Rio ETE_ALG 3VII</strain>
    </source>
</reference>
<accession>A0A2U8BSR8</accession>
<evidence type="ECO:0000313" key="1">
    <source>
        <dbReference type="EMBL" id="AWD33355.1"/>
    </source>
</evidence>
<dbReference type="KEGG" id="fso:Fsol_00568"/>
<name>A0A2U8BSR8_9RICK</name>
<dbReference type="InterPro" id="IPR027417">
    <property type="entry name" value="P-loop_NTPase"/>
</dbReference>
<proteinExistence type="predicted"/>
<gene>
    <name evidence="1" type="ORF">Fsol_00568</name>
</gene>
<dbReference type="AlphaFoldDB" id="A0A2U8BSR8"/>
<dbReference type="Gene3D" id="3.40.50.300">
    <property type="entry name" value="P-loop containing nucleotide triphosphate hydrolases"/>
    <property type="match status" value="1"/>
</dbReference>
<sequence>MLNFINYSTNISKSALSHLFKALMIDRVPGTILIEVEHLYSLSIGLKLSILILSEILKGKEKHTLELMISHFLNNFGFFFDENELNNLLNHPDLMVISSTYSNKQCTPKAIESISMEDVKQAEHFMSLTQYGKKKVLLLHDISTMSISAANALLKTLEDVPRDAIILMTVSKRTMVQETILSRCIIFKLATAPLKEVKNSVDASTFEKIEVIFKLCEKDLNSVNDVMSLLRKEHSIGYAGTMAKNIIFAMDTYSENDSATLLQKTKTLLHLLQQFTRSTKVEKSVEEEKILQKSILFFTHEILIQFSCKLFHNTKTEVDYIQQMQNFKISKLLSSYTSILNLNYKHLDRHTLLHVIANKCVQILNELLQIVKA</sequence>